<accession>A0A0S4SUZ8</accession>
<keyword evidence="1" id="KW-0812">Transmembrane</keyword>
<dbReference type="Proteomes" id="UP000052237">
    <property type="component" value="Unassembled WGS sequence"/>
</dbReference>
<organism evidence="2 3">
    <name type="scientific">Campylobacter hyointestinalis subsp. hyointestinalis</name>
    <dbReference type="NCBI Taxonomy" id="91352"/>
    <lineage>
        <taxon>Bacteria</taxon>
        <taxon>Pseudomonadati</taxon>
        <taxon>Campylobacterota</taxon>
        <taxon>Epsilonproteobacteria</taxon>
        <taxon>Campylobacterales</taxon>
        <taxon>Campylobacteraceae</taxon>
        <taxon>Campylobacter</taxon>
    </lineage>
</organism>
<sequence length="267" mass="31378">MPEKNEINSKQDIVQELDSAVFKQEWSYSIIGAMDKIQKQFAIEQNLDVKLHKDYLSDRDKLRYFWSGFTNSAAPKTFLDVLIKSVLNWEILLLIFLIVFVKIFVLEHLDSIDYVKLTIFVFSYISIISYSLYLSIKWRYFVHGDLSSIMMFYLLVGRLLFLVITAMSISYIIHFSINWLYANPESMFQISNGLFWVLNELGISTIPNKIVFFKFMSSIVFPAIKYTSYELLIVFLLFGFLPFATMIIAKLLTIRKKKIDQKKYENS</sequence>
<feature type="transmembrane region" description="Helical" evidence="1">
    <location>
        <begin position="148"/>
        <end position="173"/>
    </location>
</feature>
<dbReference type="EMBL" id="FAVB01000007">
    <property type="protein sequence ID" value="CUU89832.1"/>
    <property type="molecule type" value="Genomic_DNA"/>
</dbReference>
<proteinExistence type="predicted"/>
<dbReference type="RefSeq" id="WP_059435480.1">
    <property type="nucleotide sequence ID" value="NZ_FAVB01000007.1"/>
</dbReference>
<reference evidence="2 3" key="1">
    <citation type="submission" date="2015-11" db="EMBL/GenBank/DDBJ databases">
        <authorList>
            <consortium name="Pathogen Informatics"/>
        </authorList>
    </citation>
    <scope>NUCLEOTIDE SEQUENCE [LARGE SCALE GENOMIC DNA]</scope>
    <source>
        <strain evidence="2 3">006A-0059</strain>
    </source>
</reference>
<feature type="transmembrane region" description="Helical" evidence="1">
    <location>
        <begin position="232"/>
        <end position="253"/>
    </location>
</feature>
<evidence type="ECO:0000256" key="1">
    <source>
        <dbReference type="SAM" id="Phobius"/>
    </source>
</evidence>
<dbReference type="AlphaFoldDB" id="A0A0S4SUZ8"/>
<protein>
    <submittedName>
        <fullName evidence="2">Uncharacterized protein</fullName>
    </submittedName>
</protein>
<keyword evidence="3" id="KW-1185">Reference proteome</keyword>
<feature type="transmembrane region" description="Helical" evidence="1">
    <location>
        <begin position="117"/>
        <end position="136"/>
    </location>
</feature>
<feature type="transmembrane region" description="Helical" evidence="1">
    <location>
        <begin position="86"/>
        <end position="105"/>
    </location>
</feature>
<name>A0A0S4SUZ8_CAMHY</name>
<evidence type="ECO:0000313" key="2">
    <source>
        <dbReference type="EMBL" id="CUU89832.1"/>
    </source>
</evidence>
<evidence type="ECO:0000313" key="3">
    <source>
        <dbReference type="Proteomes" id="UP000052237"/>
    </source>
</evidence>
<keyword evidence="1" id="KW-0472">Membrane</keyword>
<comment type="caution">
    <text evidence="2">The sequence shown here is derived from an EMBL/GenBank/DDBJ whole genome shotgun (WGS) entry which is preliminary data.</text>
</comment>
<gene>
    <name evidence="2" type="ORF">ERS686654_02032</name>
</gene>
<keyword evidence="1" id="KW-1133">Transmembrane helix</keyword>